<evidence type="ECO:0000313" key="1">
    <source>
        <dbReference type="EMBL" id="CAI6372271.1"/>
    </source>
</evidence>
<proteinExistence type="predicted"/>
<gene>
    <name evidence="1" type="ORF">MEUPH1_LOCUS26167</name>
</gene>
<accession>A0AAV0XVS0</accession>
<reference evidence="1 2" key="1">
    <citation type="submission" date="2023-01" db="EMBL/GenBank/DDBJ databases">
        <authorList>
            <person name="Whitehead M."/>
        </authorList>
    </citation>
    <scope>NUCLEOTIDE SEQUENCE [LARGE SCALE GENOMIC DNA]</scope>
</reference>
<keyword evidence="2" id="KW-1185">Reference proteome</keyword>
<dbReference type="AlphaFoldDB" id="A0AAV0XVS0"/>
<protein>
    <submittedName>
        <fullName evidence="1">Uncharacterized protein</fullName>
    </submittedName>
</protein>
<comment type="caution">
    <text evidence="1">The sequence shown here is derived from an EMBL/GenBank/DDBJ whole genome shotgun (WGS) entry which is preliminary data.</text>
</comment>
<dbReference type="EMBL" id="CARXXK010001029">
    <property type="protein sequence ID" value="CAI6372271.1"/>
    <property type="molecule type" value="Genomic_DNA"/>
</dbReference>
<name>A0AAV0XVS0_9HEMI</name>
<dbReference type="Proteomes" id="UP001160148">
    <property type="component" value="Unassembled WGS sequence"/>
</dbReference>
<sequence>MAYTYLWTSAESSMRKARREHVPVLHETLNSLKEILEEQENLIHCNDHRFFQEFIVDDNGKAHVMFACPEVINDVVLNEGTKLHADATFKVVPSMPKCRQLFMMHNILFKITLFQYVML</sequence>
<evidence type="ECO:0000313" key="2">
    <source>
        <dbReference type="Proteomes" id="UP001160148"/>
    </source>
</evidence>
<organism evidence="1 2">
    <name type="scientific">Macrosiphum euphorbiae</name>
    <name type="common">potato aphid</name>
    <dbReference type="NCBI Taxonomy" id="13131"/>
    <lineage>
        <taxon>Eukaryota</taxon>
        <taxon>Metazoa</taxon>
        <taxon>Ecdysozoa</taxon>
        <taxon>Arthropoda</taxon>
        <taxon>Hexapoda</taxon>
        <taxon>Insecta</taxon>
        <taxon>Pterygota</taxon>
        <taxon>Neoptera</taxon>
        <taxon>Paraneoptera</taxon>
        <taxon>Hemiptera</taxon>
        <taxon>Sternorrhyncha</taxon>
        <taxon>Aphidomorpha</taxon>
        <taxon>Aphidoidea</taxon>
        <taxon>Aphididae</taxon>
        <taxon>Macrosiphini</taxon>
        <taxon>Macrosiphum</taxon>
    </lineage>
</organism>